<dbReference type="EC" id="3.1.13.1" evidence="7"/>
<evidence type="ECO:0000256" key="3">
    <source>
        <dbReference type="ARBA" id="ARBA00022722"/>
    </source>
</evidence>
<dbReference type="AlphaFoldDB" id="A0A212L926"/>
<dbReference type="InterPro" id="IPR011805">
    <property type="entry name" value="RNase_R"/>
</dbReference>
<reference evidence="11" key="1">
    <citation type="submission" date="2016-08" db="EMBL/GenBank/DDBJ databases">
        <authorList>
            <person name="Seilhamer J.J."/>
        </authorList>
    </citation>
    <scope>NUCLEOTIDE SEQUENCE</scope>
    <source>
        <strain evidence="11">86-1</strain>
    </source>
</reference>
<dbReference type="InterPro" id="IPR012340">
    <property type="entry name" value="NA-bd_OB-fold"/>
</dbReference>
<evidence type="ECO:0000256" key="1">
    <source>
        <dbReference type="ARBA" id="ARBA00001849"/>
    </source>
</evidence>
<feature type="domain" description="S1 motif" evidence="10">
    <location>
        <begin position="664"/>
        <end position="743"/>
    </location>
</feature>
<dbReference type="PANTHER" id="PTHR23355:SF9">
    <property type="entry name" value="DIS3-LIKE EXONUCLEASE 2"/>
    <property type="match status" value="1"/>
</dbReference>
<comment type="function">
    <text evidence="7">3'-5' exoribonuclease that releases 5'-nucleoside monophosphates and is involved in maturation of structured RNAs.</text>
</comment>
<dbReference type="NCBIfam" id="TIGR02063">
    <property type="entry name" value="RNase_R"/>
    <property type="match status" value="1"/>
</dbReference>
<keyword evidence="5 7" id="KW-0269">Exonuclease</keyword>
<dbReference type="SMART" id="SM00955">
    <property type="entry name" value="RNB"/>
    <property type="match status" value="1"/>
</dbReference>
<dbReference type="NCBIfam" id="TIGR00358">
    <property type="entry name" value="3_prime_RNase"/>
    <property type="match status" value="1"/>
</dbReference>
<feature type="region of interest" description="Disordered" evidence="9">
    <location>
        <begin position="748"/>
        <end position="861"/>
    </location>
</feature>
<keyword evidence="4 7" id="KW-0378">Hydrolase</keyword>
<dbReference type="GO" id="GO:0005829">
    <property type="term" value="C:cytosol"/>
    <property type="evidence" value="ECO:0007669"/>
    <property type="project" value="TreeGrafter"/>
</dbReference>
<dbReference type="SMART" id="SM00316">
    <property type="entry name" value="S1"/>
    <property type="match status" value="1"/>
</dbReference>
<evidence type="ECO:0000256" key="4">
    <source>
        <dbReference type="ARBA" id="ARBA00022801"/>
    </source>
</evidence>
<dbReference type="InterPro" id="IPR003029">
    <property type="entry name" value="S1_domain"/>
</dbReference>
<dbReference type="PROSITE" id="PS50126">
    <property type="entry name" value="S1"/>
    <property type="match status" value="1"/>
</dbReference>
<accession>A0A212L926</accession>
<dbReference type="SUPFAM" id="SSF50249">
    <property type="entry name" value="Nucleic acid-binding proteins"/>
    <property type="match status" value="3"/>
</dbReference>
<dbReference type="InterPro" id="IPR004476">
    <property type="entry name" value="RNase_II/RNase_R"/>
</dbReference>
<feature type="coiled-coil region" evidence="8">
    <location>
        <begin position="46"/>
        <end position="73"/>
    </location>
</feature>
<evidence type="ECO:0000313" key="11">
    <source>
        <dbReference type="EMBL" id="SCM74008.1"/>
    </source>
</evidence>
<dbReference type="EMBL" id="FMJC01000002">
    <property type="protein sequence ID" value="SCM74008.1"/>
    <property type="molecule type" value="Genomic_DNA"/>
</dbReference>
<dbReference type="InterPro" id="IPR050180">
    <property type="entry name" value="RNR_Ribonuclease"/>
</dbReference>
<evidence type="ECO:0000259" key="10">
    <source>
        <dbReference type="PROSITE" id="PS50126"/>
    </source>
</evidence>
<dbReference type="RefSeq" id="WP_179980964.1">
    <property type="nucleotide sequence ID" value="NZ_LT608333.1"/>
</dbReference>
<comment type="similarity">
    <text evidence="7">Belongs to the RNR ribonuclease family. RNase R subfamily.</text>
</comment>
<dbReference type="Gene3D" id="2.40.50.140">
    <property type="entry name" value="Nucleic acid-binding proteins"/>
    <property type="match status" value="2"/>
</dbReference>
<dbReference type="GO" id="GO:0003723">
    <property type="term" value="F:RNA binding"/>
    <property type="evidence" value="ECO:0007669"/>
    <property type="project" value="UniProtKB-UniRule"/>
</dbReference>
<name>A0A212L926_9BACT</name>
<gene>
    <name evidence="7 11" type="primary">rnr</name>
    <name evidence="11" type="ORF">KL86DES1_21676</name>
</gene>
<evidence type="ECO:0000256" key="9">
    <source>
        <dbReference type="SAM" id="MobiDB-lite"/>
    </source>
</evidence>
<evidence type="ECO:0000256" key="8">
    <source>
        <dbReference type="SAM" id="Coils"/>
    </source>
</evidence>
<evidence type="ECO:0000256" key="2">
    <source>
        <dbReference type="ARBA" id="ARBA00022490"/>
    </source>
</evidence>
<dbReference type="HAMAP" id="MF_01895">
    <property type="entry name" value="RNase_R"/>
    <property type="match status" value="1"/>
</dbReference>
<dbReference type="Pfam" id="PF00773">
    <property type="entry name" value="RNB"/>
    <property type="match status" value="1"/>
</dbReference>
<feature type="compositionally biased region" description="Gly residues" evidence="9">
    <location>
        <begin position="829"/>
        <end position="841"/>
    </location>
</feature>
<organism evidence="11">
    <name type="scientific">uncultured Desulfovibrio sp</name>
    <dbReference type="NCBI Taxonomy" id="167968"/>
    <lineage>
        <taxon>Bacteria</taxon>
        <taxon>Pseudomonadati</taxon>
        <taxon>Thermodesulfobacteriota</taxon>
        <taxon>Desulfovibrionia</taxon>
        <taxon>Desulfovibrionales</taxon>
        <taxon>Desulfovibrionaceae</taxon>
        <taxon>Desulfovibrio</taxon>
        <taxon>environmental samples</taxon>
    </lineage>
</organism>
<dbReference type="PANTHER" id="PTHR23355">
    <property type="entry name" value="RIBONUCLEASE"/>
    <property type="match status" value="1"/>
</dbReference>
<dbReference type="InterPro" id="IPR001900">
    <property type="entry name" value="RNase_II/R"/>
</dbReference>
<comment type="subcellular location">
    <subcellularLocation>
        <location evidence="7">Cytoplasm</location>
    </subcellularLocation>
</comment>
<dbReference type="CDD" id="cd04471">
    <property type="entry name" value="S1_RNase_R"/>
    <property type="match status" value="1"/>
</dbReference>
<comment type="catalytic activity">
    <reaction evidence="1 7">
        <text>Exonucleolytic cleavage in the 3'- to 5'-direction to yield nucleoside 5'-phosphates.</text>
        <dbReference type="EC" id="3.1.13.1"/>
    </reaction>
</comment>
<proteinExistence type="inferred from homology"/>
<sequence>MKKQKNLRGGTGATAIAGSVPSHEELLQTLAAQNRPMRLDGLLRILGLARRDRKELEAALEDLEQQGRALRLRGGLWIRPESLKSITGRFSALREGAGFVTPMRLADADDLGGARWEFAGDKDIYIPAAQNGGAWHKDMVRVALAPGAPRGPSAEGRVLEVLERGLKEVPAHVIDRHGKTLFCRPADSRLPADFNVELPEGTPVPALGTLVLLEPVKSLASDLWSARLLGDYGREDDVAVQEELVKLNHEVPRDFPAGVLAEAQALPGEPEEADFKGRQDVRHLALVTIDGADARDFDDAIHVEEQPGGKGWILRVAIADVSHYVRPRGRGCPGALDAEALSRGNSWYFPRSVEPMLPEILSNGLCSLRPNVNRLAMLAEIPFTAKGQPGKPRFSQAVMRSAARLTYDQVKACLLDKDAAALADLKAQDRGEEVLAMLDKAFALYAVLRDVRRQRGTLDFDLPEAECRLDDLGRVAWLGHRLRHDAHRLIEEFMIAANEAVARHLRDADIPFLYRIHPEPDPERLESLFDTLEATGFENLPPRPTAASMQGVLAAVQGTPQEFLVNRLCLRAMPQARYMPVNEGHFGLASVAYCHFTSPIRRYADLLTHRALKTSLGLDVGPVPAGQKLLRIADQLNRRERAAMACEREMDRRLGCLALLPRVGEHFSGIVAGVTDFGVFVELTEMPVEGMIRVEDLGDDWYDFDARTMSLVGQHSGIIWHMGQKLDVALSEVNLGRLEIRLMPLELPKGMGSRGARNARGKGVRGKGAGAGRAAGGRKGSSSGWKLVSPGDGDGRSKNGTSGKPARKGKKNGAGKPAQPGRPSARKGNGQGGQGSKGGKNGPAAPAKSGRPGKKSAGKRG</sequence>
<evidence type="ECO:0000256" key="5">
    <source>
        <dbReference type="ARBA" id="ARBA00022839"/>
    </source>
</evidence>
<feature type="compositionally biased region" description="Gly residues" evidence="9">
    <location>
        <begin position="766"/>
        <end position="779"/>
    </location>
</feature>
<keyword evidence="6 7" id="KW-0694">RNA-binding</keyword>
<protein>
    <recommendedName>
        <fullName evidence="7">Ribonuclease R</fullName>
        <shortName evidence="7">RNase R</shortName>
        <ecNumber evidence="7">3.1.13.1</ecNumber>
    </recommendedName>
</protein>
<evidence type="ECO:0000256" key="7">
    <source>
        <dbReference type="HAMAP-Rule" id="MF_01895"/>
    </source>
</evidence>
<evidence type="ECO:0000256" key="6">
    <source>
        <dbReference type="ARBA" id="ARBA00022884"/>
    </source>
</evidence>
<keyword evidence="8" id="KW-0175">Coiled coil</keyword>
<dbReference type="GO" id="GO:0006402">
    <property type="term" value="P:mRNA catabolic process"/>
    <property type="evidence" value="ECO:0007669"/>
    <property type="project" value="TreeGrafter"/>
</dbReference>
<dbReference type="GO" id="GO:0008859">
    <property type="term" value="F:exoribonuclease II activity"/>
    <property type="evidence" value="ECO:0007669"/>
    <property type="project" value="UniProtKB-UniRule"/>
</dbReference>
<feature type="compositionally biased region" description="Basic residues" evidence="9">
    <location>
        <begin position="851"/>
        <end position="861"/>
    </location>
</feature>
<dbReference type="Pfam" id="PF00575">
    <property type="entry name" value="S1"/>
    <property type="match status" value="1"/>
</dbReference>
<keyword evidence="3 7" id="KW-0540">Nuclease</keyword>
<keyword evidence="2 7" id="KW-0963">Cytoplasm</keyword>